<reference evidence="3" key="1">
    <citation type="submission" date="2023-06" db="EMBL/GenBank/DDBJ databases">
        <authorList>
            <consortium name="Lawrence Berkeley National Laboratory"/>
            <person name="Ahrendt S."/>
            <person name="Sahu N."/>
            <person name="Indic B."/>
            <person name="Wong-Bajracharya J."/>
            <person name="Merenyi Z."/>
            <person name="Ke H.-M."/>
            <person name="Monk M."/>
            <person name="Kocsube S."/>
            <person name="Drula E."/>
            <person name="Lipzen A."/>
            <person name="Balint B."/>
            <person name="Henrissat B."/>
            <person name="Andreopoulos B."/>
            <person name="Martin F.M."/>
            <person name="Harder C.B."/>
            <person name="Rigling D."/>
            <person name="Ford K.L."/>
            <person name="Foster G.D."/>
            <person name="Pangilinan J."/>
            <person name="Papanicolaou A."/>
            <person name="Barry K."/>
            <person name="LaButti K."/>
            <person name="Viragh M."/>
            <person name="Koriabine M."/>
            <person name="Yan M."/>
            <person name="Riley R."/>
            <person name="Champramary S."/>
            <person name="Plett K.L."/>
            <person name="Tsai I.J."/>
            <person name="Slot J."/>
            <person name="Sipos G."/>
            <person name="Plett J."/>
            <person name="Nagy L.G."/>
            <person name="Grigoriev I.V."/>
        </authorList>
    </citation>
    <scope>NUCLEOTIDE SEQUENCE</scope>
    <source>
        <strain evidence="3">FPL87.14</strain>
    </source>
</reference>
<organism evidence="3 4">
    <name type="scientific">Armillaria borealis</name>
    <dbReference type="NCBI Taxonomy" id="47425"/>
    <lineage>
        <taxon>Eukaryota</taxon>
        <taxon>Fungi</taxon>
        <taxon>Dikarya</taxon>
        <taxon>Basidiomycota</taxon>
        <taxon>Agaricomycotina</taxon>
        <taxon>Agaricomycetes</taxon>
        <taxon>Agaricomycetidae</taxon>
        <taxon>Agaricales</taxon>
        <taxon>Marasmiineae</taxon>
        <taxon>Physalacriaceae</taxon>
        <taxon>Armillaria</taxon>
    </lineage>
</organism>
<evidence type="ECO:0000256" key="1">
    <source>
        <dbReference type="ARBA" id="ARBA00006484"/>
    </source>
</evidence>
<dbReference type="PRINTS" id="PR00081">
    <property type="entry name" value="GDHRDH"/>
</dbReference>
<dbReference type="PANTHER" id="PTHR24321:SF8">
    <property type="entry name" value="ESTRADIOL 17-BETA-DEHYDROGENASE 8-RELATED"/>
    <property type="match status" value="1"/>
</dbReference>
<dbReference type="EMBL" id="JAUEPT010000012">
    <property type="protein sequence ID" value="KAK0447163.1"/>
    <property type="molecule type" value="Genomic_DNA"/>
</dbReference>
<evidence type="ECO:0000313" key="4">
    <source>
        <dbReference type="Proteomes" id="UP001175226"/>
    </source>
</evidence>
<dbReference type="Gene3D" id="3.40.50.720">
    <property type="entry name" value="NAD(P)-binding Rossmann-like Domain"/>
    <property type="match status" value="1"/>
</dbReference>
<keyword evidence="2" id="KW-0560">Oxidoreductase</keyword>
<keyword evidence="4" id="KW-1185">Reference proteome</keyword>
<comment type="caution">
    <text evidence="3">The sequence shown here is derived from an EMBL/GenBank/DDBJ whole genome shotgun (WGS) entry which is preliminary data.</text>
</comment>
<dbReference type="InterPro" id="IPR002347">
    <property type="entry name" value="SDR_fam"/>
</dbReference>
<dbReference type="Proteomes" id="UP001175226">
    <property type="component" value="Unassembled WGS sequence"/>
</dbReference>
<protein>
    <submittedName>
        <fullName evidence="3">Acetoin reductase family protein</fullName>
    </submittedName>
</protein>
<gene>
    <name evidence="3" type="ORF">EV421DRAFT_1889698</name>
</gene>
<name>A0AA39JV61_9AGAR</name>
<comment type="similarity">
    <text evidence="1">Belongs to the short-chain dehydrogenases/reductases (SDR) family.</text>
</comment>
<dbReference type="Pfam" id="PF13561">
    <property type="entry name" value="adh_short_C2"/>
    <property type="match status" value="1"/>
</dbReference>
<dbReference type="AlphaFoldDB" id="A0AA39JV61"/>
<dbReference type="PANTHER" id="PTHR24321">
    <property type="entry name" value="DEHYDROGENASES, SHORT CHAIN"/>
    <property type="match status" value="1"/>
</dbReference>
<sequence>MSPAPRTAIITGAAQGVGRAIALRLSTDGCQVVVSDLAAQQSLLDDLRDVEDLVAETVARFGSIDIMVCSSVEEWGRVFDPNVKNTLLCYKTAAEAMIKQNRGGRIIGTSCLVGKSNCSSIGTNKIAIRGLTQIAAREWGKYGITVNGYAPGVTDAPLLQRMDARVADLLNAAQMALGRVAQPEEVARAVSFLASEEAAFITGGYLL</sequence>
<accession>A0AA39JV61</accession>
<proteinExistence type="inferred from homology"/>
<evidence type="ECO:0000256" key="2">
    <source>
        <dbReference type="ARBA" id="ARBA00023002"/>
    </source>
</evidence>
<dbReference type="GO" id="GO:0016491">
    <property type="term" value="F:oxidoreductase activity"/>
    <property type="evidence" value="ECO:0007669"/>
    <property type="project" value="UniProtKB-KW"/>
</dbReference>
<dbReference type="InterPro" id="IPR036291">
    <property type="entry name" value="NAD(P)-bd_dom_sf"/>
</dbReference>
<dbReference type="SUPFAM" id="SSF51735">
    <property type="entry name" value="NAD(P)-binding Rossmann-fold domains"/>
    <property type="match status" value="1"/>
</dbReference>
<evidence type="ECO:0000313" key="3">
    <source>
        <dbReference type="EMBL" id="KAK0447163.1"/>
    </source>
</evidence>